<organism evidence="2 3">
    <name type="scientific">Candidatus Nitrohelix vancouverensis</name>
    <dbReference type="NCBI Taxonomy" id="2705534"/>
    <lineage>
        <taxon>Bacteria</taxon>
        <taxon>Pseudomonadati</taxon>
        <taxon>Nitrospinota/Tectimicrobiota group</taxon>
        <taxon>Nitrospinota</taxon>
        <taxon>Nitrospinia</taxon>
        <taxon>Nitrospinales</taxon>
        <taxon>Nitrospinaceae</taxon>
        <taxon>Candidatus Nitrohelix</taxon>
    </lineage>
</organism>
<evidence type="ECO:0008006" key="4">
    <source>
        <dbReference type="Google" id="ProtNLM"/>
    </source>
</evidence>
<gene>
    <name evidence="2" type="ORF">G3M78_08165</name>
</gene>
<dbReference type="AlphaFoldDB" id="A0A7T0C2N4"/>
<proteinExistence type="predicted"/>
<evidence type="ECO:0000313" key="3">
    <source>
        <dbReference type="Proteomes" id="UP000594464"/>
    </source>
</evidence>
<evidence type="ECO:0000313" key="2">
    <source>
        <dbReference type="EMBL" id="QPJ65366.1"/>
    </source>
</evidence>
<dbReference type="KEGG" id="nva:G3M78_08165"/>
<keyword evidence="1" id="KW-0732">Signal</keyword>
<feature type="chain" id="PRO_5032569272" description="Secreted protein" evidence="1">
    <location>
        <begin position="23"/>
        <end position="125"/>
    </location>
</feature>
<name>A0A7T0C2N4_9BACT</name>
<feature type="signal peptide" evidence="1">
    <location>
        <begin position="1"/>
        <end position="22"/>
    </location>
</feature>
<accession>A0A7T0C2N4</accession>
<dbReference type="EMBL" id="CP048620">
    <property type="protein sequence ID" value="QPJ65366.1"/>
    <property type="molecule type" value="Genomic_DNA"/>
</dbReference>
<protein>
    <recommendedName>
        <fullName evidence="4">Secreted protein</fullName>
    </recommendedName>
</protein>
<evidence type="ECO:0000256" key="1">
    <source>
        <dbReference type="SAM" id="SignalP"/>
    </source>
</evidence>
<reference evidence="3" key="1">
    <citation type="submission" date="2020-02" db="EMBL/GenBank/DDBJ databases">
        <title>Genomic and physiological characterization of two novel Nitrospinaceae genera.</title>
        <authorList>
            <person name="Mueller A.J."/>
            <person name="Jung M.-Y."/>
            <person name="Strachan C.R."/>
            <person name="Herbold C.W."/>
            <person name="Kirkegaard R.H."/>
            <person name="Daims H."/>
        </authorList>
    </citation>
    <scope>NUCLEOTIDE SEQUENCE [LARGE SCALE GENOMIC DNA]</scope>
</reference>
<sequence>MNKVISALGVMFLAGFISLPQAGAEEVADVSMCTAITNPLEKNLCLALHPIKNPQNRYQHKDHSIYYCSLMQYQKDRDMMNFCTAVVQSDPGMCSNIGDTKLEKICVSCSEKDKELGKECLNPRQ</sequence>
<dbReference type="Proteomes" id="UP000594464">
    <property type="component" value="Chromosome"/>
</dbReference>